<name>A0A1C3V8X3_9HYPH</name>
<dbReference type="Proteomes" id="UP000186228">
    <property type="component" value="Unassembled WGS sequence"/>
</dbReference>
<proteinExistence type="predicted"/>
<gene>
    <name evidence="1" type="ORF">GA0061100_10526</name>
</gene>
<dbReference type="AlphaFoldDB" id="A0A1C3V8X3"/>
<dbReference type="OrthoDB" id="8282301at2"/>
<accession>A0A1C3V8X3</accession>
<dbReference type="RefSeq" id="WP_075853855.1">
    <property type="nucleotide sequence ID" value="NZ_FMAC01000005.1"/>
</dbReference>
<reference evidence="2" key="1">
    <citation type="submission" date="2016-08" db="EMBL/GenBank/DDBJ databases">
        <authorList>
            <person name="Varghese N."/>
            <person name="Submissions Spin"/>
        </authorList>
    </citation>
    <scope>NUCLEOTIDE SEQUENCE [LARGE SCALE GENOMIC DNA]</scope>
    <source>
        <strain evidence="2">CCBAU 57015</strain>
    </source>
</reference>
<evidence type="ECO:0000313" key="2">
    <source>
        <dbReference type="Proteomes" id="UP000186228"/>
    </source>
</evidence>
<organism evidence="1 2">
    <name type="scientific">Rhizobium hainanense</name>
    <dbReference type="NCBI Taxonomy" id="52131"/>
    <lineage>
        <taxon>Bacteria</taxon>
        <taxon>Pseudomonadati</taxon>
        <taxon>Pseudomonadota</taxon>
        <taxon>Alphaproteobacteria</taxon>
        <taxon>Hyphomicrobiales</taxon>
        <taxon>Rhizobiaceae</taxon>
        <taxon>Rhizobium/Agrobacterium group</taxon>
        <taxon>Rhizobium</taxon>
    </lineage>
</organism>
<dbReference type="STRING" id="52131.GA0061100_10526"/>
<sequence>MPKSVYVTGDSIILKNGVFLYGAKKGHCRIVSILPKANGLVQYRIRFSSENCERLITEADIDHDASVGVDGKPSTNAAYASSSWVNINAIKIRK</sequence>
<dbReference type="EMBL" id="FMAC01000005">
    <property type="protein sequence ID" value="SCB24256.1"/>
    <property type="molecule type" value="Genomic_DNA"/>
</dbReference>
<protein>
    <submittedName>
        <fullName evidence="1">Uncharacterized protein</fullName>
    </submittedName>
</protein>
<evidence type="ECO:0000313" key="1">
    <source>
        <dbReference type="EMBL" id="SCB24256.1"/>
    </source>
</evidence>
<keyword evidence="2" id="KW-1185">Reference proteome</keyword>